<dbReference type="PANTHER" id="PTHR45908:SF20">
    <property type="entry name" value="FUNGAL LIPASE-LIKE DOMAIN-CONTAINING PROTEIN"/>
    <property type="match status" value="1"/>
</dbReference>
<dbReference type="OrthoDB" id="5786970at2759"/>
<dbReference type="GO" id="GO:0006629">
    <property type="term" value="P:lipid metabolic process"/>
    <property type="evidence" value="ECO:0007669"/>
    <property type="project" value="InterPro"/>
</dbReference>
<proteinExistence type="predicted"/>
<evidence type="ECO:0000313" key="2">
    <source>
        <dbReference type="EMBL" id="EGT40767.1"/>
    </source>
</evidence>
<dbReference type="Gene3D" id="3.40.50.1820">
    <property type="entry name" value="alpha/beta hydrolase"/>
    <property type="match status" value="1"/>
</dbReference>
<evidence type="ECO:0000313" key="3">
    <source>
        <dbReference type="Proteomes" id="UP000008068"/>
    </source>
</evidence>
<dbReference type="HOGENOM" id="CLU_906863_0_0_1"/>
<dbReference type="InParanoid" id="G0MAI1"/>
<sequence length="306" mass="35005">METSQCVSSKYLCHPWRTVLHEVNCPARVLPTNFNATFNRNEIAYYIQAANRVSENVPVGGPMSCLMKLPGKIRVLAELNVPTTLEEHTIGVVIGVNHDFRHIFIGFRSTNNFRQLLAQFIVFGMGWLKDFPLGGKLVGIYVQIYEDILNFGFNAALERAVNEFPSYSLLITGHSLGGAMSAVFSVHVALKYPTKQIRLYSWSAPRVGDETFVKLLREHIPEQFRVVRDGDLVPDFPLRVAQTLEAAHHNTFEVFYPNNMEKDNYVICEQAESETCLKGSWWKSIFAHLFMFNMNYFNYRLGYCTQ</sequence>
<dbReference type="CDD" id="cd00519">
    <property type="entry name" value="Lipase_3"/>
    <property type="match status" value="1"/>
</dbReference>
<feature type="domain" description="Fungal lipase-type" evidence="1">
    <location>
        <begin position="104"/>
        <end position="239"/>
    </location>
</feature>
<dbReference type="AlphaFoldDB" id="G0MAI1"/>
<keyword evidence="3" id="KW-1185">Reference proteome</keyword>
<evidence type="ECO:0000259" key="1">
    <source>
        <dbReference type="Pfam" id="PF01764"/>
    </source>
</evidence>
<name>G0MAI1_CAEBE</name>
<dbReference type="Proteomes" id="UP000008068">
    <property type="component" value="Unassembled WGS sequence"/>
</dbReference>
<dbReference type="Pfam" id="PF01764">
    <property type="entry name" value="Lipase_3"/>
    <property type="match status" value="1"/>
</dbReference>
<reference evidence="3" key="1">
    <citation type="submission" date="2011-07" db="EMBL/GenBank/DDBJ databases">
        <authorList>
            <consortium name="Caenorhabditis brenneri Sequencing and Analysis Consortium"/>
            <person name="Wilson R.K."/>
        </authorList>
    </citation>
    <scope>NUCLEOTIDE SEQUENCE [LARGE SCALE GENOMIC DNA]</scope>
    <source>
        <strain evidence="3">PB2801</strain>
    </source>
</reference>
<dbReference type="SUPFAM" id="SSF53474">
    <property type="entry name" value="alpha/beta-Hydrolases"/>
    <property type="match status" value="1"/>
</dbReference>
<protein>
    <recommendedName>
        <fullName evidence="1">Fungal lipase-type domain-containing protein</fullName>
    </recommendedName>
</protein>
<dbReference type="InterPro" id="IPR002921">
    <property type="entry name" value="Fungal_lipase-type"/>
</dbReference>
<gene>
    <name evidence="2" type="ORF">CAEBREN_17067</name>
</gene>
<dbReference type="eggNOG" id="KOG4569">
    <property type="taxonomic scope" value="Eukaryota"/>
</dbReference>
<dbReference type="InterPro" id="IPR029058">
    <property type="entry name" value="AB_hydrolase_fold"/>
</dbReference>
<dbReference type="PANTHER" id="PTHR45908">
    <property type="entry name" value="PROTEIN CBG11750-RELATED"/>
    <property type="match status" value="1"/>
</dbReference>
<organism evidence="3">
    <name type="scientific">Caenorhabditis brenneri</name>
    <name type="common">Nematode worm</name>
    <dbReference type="NCBI Taxonomy" id="135651"/>
    <lineage>
        <taxon>Eukaryota</taxon>
        <taxon>Metazoa</taxon>
        <taxon>Ecdysozoa</taxon>
        <taxon>Nematoda</taxon>
        <taxon>Chromadorea</taxon>
        <taxon>Rhabditida</taxon>
        <taxon>Rhabditina</taxon>
        <taxon>Rhabditomorpha</taxon>
        <taxon>Rhabditoidea</taxon>
        <taxon>Rhabditidae</taxon>
        <taxon>Peloderinae</taxon>
        <taxon>Caenorhabditis</taxon>
    </lineage>
</organism>
<dbReference type="STRING" id="135651.G0MAI1"/>
<dbReference type="OMA" id="HHNTFEV"/>
<accession>G0MAI1</accession>
<dbReference type="EMBL" id="GL379788">
    <property type="protein sequence ID" value="EGT40767.1"/>
    <property type="molecule type" value="Genomic_DNA"/>
</dbReference>